<dbReference type="InterPro" id="IPR013713">
    <property type="entry name" value="XPO2_central"/>
</dbReference>
<keyword evidence="5" id="KW-0963">Cytoplasm</keyword>
<evidence type="ECO:0000256" key="3">
    <source>
        <dbReference type="ARBA" id="ARBA00008669"/>
    </source>
</evidence>
<proteinExistence type="inferred from homology"/>
<organism evidence="9 10">
    <name type="scientific">Wickerhamiella sorbophila</name>
    <dbReference type="NCBI Taxonomy" id="45607"/>
    <lineage>
        <taxon>Eukaryota</taxon>
        <taxon>Fungi</taxon>
        <taxon>Dikarya</taxon>
        <taxon>Ascomycota</taxon>
        <taxon>Saccharomycotina</taxon>
        <taxon>Dipodascomycetes</taxon>
        <taxon>Dipodascales</taxon>
        <taxon>Trichomonascaceae</taxon>
        <taxon>Wickerhamiella</taxon>
    </lineage>
</organism>
<comment type="similarity">
    <text evidence="3">Belongs to the XPO2/CSE1 family.</text>
</comment>
<dbReference type="GO" id="GO:0006606">
    <property type="term" value="P:protein import into nucleus"/>
    <property type="evidence" value="ECO:0007669"/>
    <property type="project" value="TreeGrafter"/>
</dbReference>
<evidence type="ECO:0000256" key="5">
    <source>
        <dbReference type="ARBA" id="ARBA00022490"/>
    </source>
</evidence>
<keyword evidence="4" id="KW-0813">Transport</keyword>
<dbReference type="SMART" id="SM00913">
    <property type="entry name" value="IBN_N"/>
    <property type="match status" value="1"/>
</dbReference>
<dbReference type="STRING" id="45607.A0A2T0FDK1"/>
<dbReference type="OrthoDB" id="3268246at2759"/>
<protein>
    <submittedName>
        <fullName evidence="9">Importin alpha re-exporter</fullName>
    </submittedName>
</protein>
<name>A0A2T0FDK1_9ASCO</name>
<dbReference type="GO" id="GO:0031267">
    <property type="term" value="F:small GTPase binding"/>
    <property type="evidence" value="ECO:0007669"/>
    <property type="project" value="InterPro"/>
</dbReference>
<dbReference type="GO" id="GO:0006611">
    <property type="term" value="P:protein export from nucleus"/>
    <property type="evidence" value="ECO:0007669"/>
    <property type="project" value="TreeGrafter"/>
</dbReference>
<dbReference type="GeneID" id="36514452"/>
<evidence type="ECO:0000259" key="8">
    <source>
        <dbReference type="PROSITE" id="PS50166"/>
    </source>
</evidence>
<dbReference type="GO" id="GO:0005049">
    <property type="term" value="F:nuclear export signal receptor activity"/>
    <property type="evidence" value="ECO:0007669"/>
    <property type="project" value="TreeGrafter"/>
</dbReference>
<dbReference type="Pfam" id="PF03810">
    <property type="entry name" value="IBN_N"/>
    <property type="match status" value="1"/>
</dbReference>
<evidence type="ECO:0000256" key="6">
    <source>
        <dbReference type="ARBA" id="ARBA00022927"/>
    </source>
</evidence>
<dbReference type="InterPro" id="IPR001494">
    <property type="entry name" value="Importin-beta_N"/>
</dbReference>
<dbReference type="InterPro" id="IPR011989">
    <property type="entry name" value="ARM-like"/>
</dbReference>
<evidence type="ECO:0000313" key="9">
    <source>
        <dbReference type="EMBL" id="PRT53083.1"/>
    </source>
</evidence>
<evidence type="ECO:0000256" key="1">
    <source>
        <dbReference type="ARBA" id="ARBA00004123"/>
    </source>
</evidence>
<evidence type="ECO:0000256" key="4">
    <source>
        <dbReference type="ARBA" id="ARBA00022448"/>
    </source>
</evidence>
<evidence type="ECO:0000256" key="7">
    <source>
        <dbReference type="ARBA" id="ARBA00023242"/>
    </source>
</evidence>
<dbReference type="EMBL" id="NDIQ01000001">
    <property type="protein sequence ID" value="PRT53083.1"/>
    <property type="molecule type" value="Genomic_DNA"/>
</dbReference>
<dbReference type="AlphaFoldDB" id="A0A2T0FDK1"/>
<dbReference type="GO" id="GO:0005635">
    <property type="term" value="C:nuclear envelope"/>
    <property type="evidence" value="ECO:0007669"/>
    <property type="project" value="TreeGrafter"/>
</dbReference>
<sequence>MDTVAGLLNQSLDPRQARPAEQELRKYDKQQGFTLTLLQIVNSNQLPMGTRLAGALFFKNLIRRLWTDEDGNYLLPETDVVAVKNEIIPLMISLPSALQAQIGEAVSGIADSDFPDRWVDLIPNLVARLGTDAKVNNGVLKVAHSIFKRWRPLFSSDDLLREIKLVLEQFVQPYYALMLETHKRIEQTSGNKDVLLELLKTMGLLVKLFYDLNCQDIPEFFEDHIKQFMDILHNYLIYSNPLVETTEDSESGILEVIKTDICEILQLYTQRYEEEFRKALPTFVGATWTLLTTIGLQSKYDLLVNRALAFLTSVAKIERHIHMFEATEVLTLLIEKIVIPNMTMRESDEEMFEDDPIEFIRRDLEGSDSDTRRRAATDFLRELVTKMDSRVTEAVMRYVNGFLEQYAANPAQNWKAKNTASYLFSSVAAKGNVTAAGVSTTNLAIDVVGFFTSSIAPDLVSTTVNPILQVDAIRFIHNFRNQLTKEQLSQALPLLVQLLNSRNYVVYTYAAITIERILSVRQNNVSVFKAEDIQSEAAQLISALMQLILRSASTSEKLSENEFLMKCIMRVLLTVQGAMQPFAAPLLPQLVQIMTAVSVNPSNPRFNHFLFESIGAVVRYAGAQIGISGLEEHVVQPMLQILGQDITEFIPYVLQILTEVLSLQPAQSGLPESFRQLIRPLMAPVLWEPKGNVPALVGLLEVILSRGASVVVSDGLLTPLLGVFQNLVASRSNDQYGLELLEYIFYYVGHEHLKELSKQVAQLLLMRLQQSNTDKFCSRFSLFMYFLASTEANNLGPAYAIFFLDQVQQGVFGQVMTSFMLPSTLKIGGTFNRRIAAVGLTKLLCRTTEYTTGEYSSQWAHALDILVRLMKYNMAEEHTSVPIGLDLEELSFGSSFSKLATTAAKPLDPVPDVKHPVQFFNDELKQLAEKFGPAVQQLLQNLDAESREYLRQQGV</sequence>
<dbReference type="GO" id="GO:0005829">
    <property type="term" value="C:cytosol"/>
    <property type="evidence" value="ECO:0007669"/>
    <property type="project" value="TreeGrafter"/>
</dbReference>
<comment type="subcellular location">
    <subcellularLocation>
        <location evidence="2">Cytoplasm</location>
    </subcellularLocation>
    <subcellularLocation>
        <location evidence="1">Nucleus</location>
    </subcellularLocation>
</comment>
<dbReference type="PANTHER" id="PTHR10997">
    <property type="entry name" value="IMPORTIN-7, 8, 11"/>
    <property type="match status" value="1"/>
</dbReference>
<feature type="domain" description="Importin N-terminal" evidence="8">
    <location>
        <begin position="20"/>
        <end position="93"/>
    </location>
</feature>
<reference evidence="9 10" key="1">
    <citation type="submission" date="2017-04" db="EMBL/GenBank/DDBJ databases">
        <title>Genome sequencing of [Candida] sorbophila.</title>
        <authorList>
            <person name="Ahn J.O."/>
        </authorList>
    </citation>
    <scope>NUCLEOTIDE SEQUENCE [LARGE SCALE GENOMIC DNA]</scope>
    <source>
        <strain evidence="9 10">DS02</strain>
    </source>
</reference>
<keyword evidence="7" id="KW-0539">Nucleus</keyword>
<dbReference type="Proteomes" id="UP000238350">
    <property type="component" value="Unassembled WGS sequence"/>
</dbReference>
<dbReference type="Pfam" id="PF08506">
    <property type="entry name" value="Cse1"/>
    <property type="match status" value="1"/>
</dbReference>
<dbReference type="SUPFAM" id="SSF48371">
    <property type="entry name" value="ARM repeat"/>
    <property type="match status" value="1"/>
</dbReference>
<dbReference type="RefSeq" id="XP_024663029.1">
    <property type="nucleotide sequence ID" value="XM_024807261.1"/>
</dbReference>
<dbReference type="FunFam" id="1.25.10.10:FF:000057">
    <property type="entry name" value="Exportin-2 isoform 1"/>
    <property type="match status" value="1"/>
</dbReference>
<dbReference type="Gene3D" id="1.25.10.10">
    <property type="entry name" value="Leucine-rich Repeat Variant"/>
    <property type="match status" value="1"/>
</dbReference>
<keyword evidence="6" id="KW-0653">Protein transport</keyword>
<accession>A0A2T0FDK1</accession>
<dbReference type="PANTHER" id="PTHR10997:SF8">
    <property type="entry name" value="EXPORTIN-2"/>
    <property type="match status" value="1"/>
</dbReference>
<keyword evidence="10" id="KW-1185">Reference proteome</keyword>
<evidence type="ECO:0000256" key="2">
    <source>
        <dbReference type="ARBA" id="ARBA00004496"/>
    </source>
</evidence>
<gene>
    <name evidence="9" type="ORF">B9G98_00703</name>
</gene>
<dbReference type="Pfam" id="PF03378">
    <property type="entry name" value="CAS_CSE1"/>
    <property type="match status" value="1"/>
</dbReference>
<evidence type="ECO:0000313" key="10">
    <source>
        <dbReference type="Proteomes" id="UP000238350"/>
    </source>
</evidence>
<dbReference type="InterPro" id="IPR016024">
    <property type="entry name" value="ARM-type_fold"/>
</dbReference>
<dbReference type="InterPro" id="IPR005043">
    <property type="entry name" value="XPO2_C"/>
</dbReference>
<dbReference type="PROSITE" id="PS50166">
    <property type="entry name" value="IMPORTIN_B_NT"/>
    <property type="match status" value="1"/>
</dbReference>
<comment type="caution">
    <text evidence="9">The sequence shown here is derived from an EMBL/GenBank/DDBJ whole genome shotgun (WGS) entry which is preliminary data.</text>
</comment>